<keyword evidence="3" id="KW-1185">Reference proteome</keyword>
<organism evidence="2 3">
    <name type="scientific">Glossina pallidipes</name>
    <name type="common">Tsetse fly</name>
    <dbReference type="NCBI Taxonomy" id="7398"/>
    <lineage>
        <taxon>Eukaryota</taxon>
        <taxon>Metazoa</taxon>
        <taxon>Ecdysozoa</taxon>
        <taxon>Arthropoda</taxon>
        <taxon>Hexapoda</taxon>
        <taxon>Insecta</taxon>
        <taxon>Pterygota</taxon>
        <taxon>Neoptera</taxon>
        <taxon>Endopterygota</taxon>
        <taxon>Diptera</taxon>
        <taxon>Brachycera</taxon>
        <taxon>Muscomorpha</taxon>
        <taxon>Hippoboscoidea</taxon>
        <taxon>Glossinidae</taxon>
        <taxon>Glossina</taxon>
    </lineage>
</organism>
<evidence type="ECO:0000256" key="1">
    <source>
        <dbReference type="SAM" id="Phobius"/>
    </source>
</evidence>
<reference evidence="2" key="2">
    <citation type="submission" date="2020-05" db="UniProtKB">
        <authorList>
            <consortium name="EnsemblMetazoa"/>
        </authorList>
    </citation>
    <scope>IDENTIFICATION</scope>
    <source>
        <strain evidence="2">IAEA</strain>
    </source>
</reference>
<sequence>MKSNAFLTKAHGQIKEDSSPILMPMFNADKESGVPDGYWKLNKCFAITFLLGLSPGTGTGAAFGNLSIYAQIFDILHCTGLDCACVFKLICNLYLLNFSLMFYFTAFHFTEPKMII</sequence>
<evidence type="ECO:0000313" key="3">
    <source>
        <dbReference type="Proteomes" id="UP000092445"/>
    </source>
</evidence>
<proteinExistence type="predicted"/>
<protein>
    <submittedName>
        <fullName evidence="2">Uncharacterized protein</fullName>
    </submittedName>
</protein>
<keyword evidence="1" id="KW-0472">Membrane</keyword>
<feature type="transmembrane region" description="Helical" evidence="1">
    <location>
        <begin position="93"/>
        <end position="110"/>
    </location>
</feature>
<name>A0A1A9ZFU5_GLOPL</name>
<dbReference type="AlphaFoldDB" id="A0A1A9ZFU5"/>
<accession>A0A1A9ZFU5</accession>
<keyword evidence="1" id="KW-0812">Transmembrane</keyword>
<dbReference type="Proteomes" id="UP000092445">
    <property type="component" value="Unassembled WGS sequence"/>
</dbReference>
<reference evidence="3" key="1">
    <citation type="submission" date="2014-03" db="EMBL/GenBank/DDBJ databases">
        <authorList>
            <person name="Aksoy S."/>
            <person name="Warren W."/>
            <person name="Wilson R.K."/>
        </authorList>
    </citation>
    <scope>NUCLEOTIDE SEQUENCE [LARGE SCALE GENOMIC DNA]</scope>
    <source>
        <strain evidence="3">IAEA</strain>
    </source>
</reference>
<dbReference type="VEuPathDB" id="VectorBase:GPAI013311"/>
<keyword evidence="1" id="KW-1133">Transmembrane helix</keyword>
<evidence type="ECO:0000313" key="2">
    <source>
        <dbReference type="EnsemblMetazoa" id="GPAI013311-PA"/>
    </source>
</evidence>
<dbReference type="EnsemblMetazoa" id="GPAI013311-RA">
    <property type="protein sequence ID" value="GPAI013311-PA"/>
    <property type="gene ID" value="GPAI013311"/>
</dbReference>